<dbReference type="EMBL" id="GBRH01199613">
    <property type="protein sequence ID" value="JAD98282.1"/>
    <property type="molecule type" value="Transcribed_RNA"/>
</dbReference>
<protein>
    <submittedName>
        <fullName evidence="1">Uncharacterized protein</fullName>
    </submittedName>
</protein>
<reference evidence="1" key="2">
    <citation type="journal article" date="2015" name="Data Brief">
        <title>Shoot transcriptome of the giant reed, Arundo donax.</title>
        <authorList>
            <person name="Barrero R.A."/>
            <person name="Guerrero F.D."/>
            <person name="Moolhuijzen P."/>
            <person name="Goolsby J.A."/>
            <person name="Tidwell J."/>
            <person name="Bellgard S.E."/>
            <person name="Bellgard M.I."/>
        </authorList>
    </citation>
    <scope>NUCLEOTIDE SEQUENCE</scope>
    <source>
        <tissue evidence="1">Shoot tissue taken approximately 20 cm above the soil surface</tissue>
    </source>
</reference>
<accession>A0A0A9EQH4</accession>
<evidence type="ECO:0000313" key="1">
    <source>
        <dbReference type="EMBL" id="JAD98282.1"/>
    </source>
</evidence>
<dbReference type="AlphaFoldDB" id="A0A0A9EQH4"/>
<reference evidence="1" key="1">
    <citation type="submission" date="2014-09" db="EMBL/GenBank/DDBJ databases">
        <authorList>
            <person name="Magalhaes I.L.F."/>
            <person name="Oliveira U."/>
            <person name="Santos F.R."/>
            <person name="Vidigal T.H.D.A."/>
            <person name="Brescovit A.D."/>
            <person name="Santos A.J."/>
        </authorList>
    </citation>
    <scope>NUCLEOTIDE SEQUENCE</scope>
    <source>
        <tissue evidence="1">Shoot tissue taken approximately 20 cm above the soil surface</tissue>
    </source>
</reference>
<organism evidence="1">
    <name type="scientific">Arundo donax</name>
    <name type="common">Giant reed</name>
    <name type="synonym">Donax arundinaceus</name>
    <dbReference type="NCBI Taxonomy" id="35708"/>
    <lineage>
        <taxon>Eukaryota</taxon>
        <taxon>Viridiplantae</taxon>
        <taxon>Streptophyta</taxon>
        <taxon>Embryophyta</taxon>
        <taxon>Tracheophyta</taxon>
        <taxon>Spermatophyta</taxon>
        <taxon>Magnoliopsida</taxon>
        <taxon>Liliopsida</taxon>
        <taxon>Poales</taxon>
        <taxon>Poaceae</taxon>
        <taxon>PACMAD clade</taxon>
        <taxon>Arundinoideae</taxon>
        <taxon>Arundineae</taxon>
        <taxon>Arundo</taxon>
    </lineage>
</organism>
<name>A0A0A9EQH4_ARUDO</name>
<proteinExistence type="predicted"/>
<sequence length="73" mass="8832">MKKNLSYLLLRHATSKCQNPRLDATLGMELPRRKRWIDERLLLGLPGQRRWRQWGRAGRPSRHSLVRWKVVRM</sequence>